<dbReference type="PROSITE" id="PS50082">
    <property type="entry name" value="WD_REPEATS_2"/>
    <property type="match status" value="11"/>
</dbReference>
<feature type="region of interest" description="Disordered" evidence="4">
    <location>
        <begin position="235"/>
        <end position="256"/>
    </location>
</feature>
<feature type="repeat" description="WD" evidence="3">
    <location>
        <begin position="768"/>
        <end position="808"/>
    </location>
</feature>
<dbReference type="Gene3D" id="2.130.10.10">
    <property type="entry name" value="YVTN repeat-like/Quinoprotein amine dehydrogenase"/>
    <property type="match status" value="5"/>
</dbReference>
<feature type="repeat" description="WD" evidence="3">
    <location>
        <begin position="727"/>
        <end position="768"/>
    </location>
</feature>
<dbReference type="PANTHER" id="PTHR44129">
    <property type="entry name" value="WD REPEAT-CONTAINING PROTEIN POP1"/>
    <property type="match status" value="1"/>
</dbReference>
<evidence type="ECO:0000256" key="3">
    <source>
        <dbReference type="PROSITE-ProRule" id="PRU00221"/>
    </source>
</evidence>
<comment type="caution">
    <text evidence="6">The sequence shown here is derived from an EMBL/GenBank/DDBJ whole genome shotgun (WGS) entry which is preliminary data.</text>
</comment>
<dbReference type="CDD" id="cd00200">
    <property type="entry name" value="WD40"/>
    <property type="match status" value="1"/>
</dbReference>
<dbReference type="InterPro" id="IPR027417">
    <property type="entry name" value="P-loop_NTPase"/>
</dbReference>
<feature type="repeat" description="WD" evidence="3">
    <location>
        <begin position="594"/>
        <end position="635"/>
    </location>
</feature>
<feature type="domain" description="Novel STAND NTPase 1" evidence="5">
    <location>
        <begin position="13"/>
        <end position="454"/>
    </location>
</feature>
<dbReference type="InterPro" id="IPR036322">
    <property type="entry name" value="WD40_repeat_dom_sf"/>
</dbReference>
<feature type="repeat" description="WD" evidence="3">
    <location>
        <begin position="808"/>
        <end position="841"/>
    </location>
</feature>
<dbReference type="InterPro" id="IPR001680">
    <property type="entry name" value="WD40_rpt"/>
</dbReference>
<feature type="repeat" description="WD" evidence="3">
    <location>
        <begin position="931"/>
        <end position="972"/>
    </location>
</feature>
<dbReference type="Proteomes" id="UP001595867">
    <property type="component" value="Unassembled WGS sequence"/>
</dbReference>
<evidence type="ECO:0000256" key="2">
    <source>
        <dbReference type="ARBA" id="ARBA00022737"/>
    </source>
</evidence>
<dbReference type="PRINTS" id="PR00320">
    <property type="entry name" value="GPROTEINBRPT"/>
</dbReference>
<proteinExistence type="predicted"/>
<organism evidence="6 7">
    <name type="scientific">Actinoplanes subglobosus</name>
    <dbReference type="NCBI Taxonomy" id="1547892"/>
    <lineage>
        <taxon>Bacteria</taxon>
        <taxon>Bacillati</taxon>
        <taxon>Actinomycetota</taxon>
        <taxon>Actinomycetes</taxon>
        <taxon>Micromonosporales</taxon>
        <taxon>Micromonosporaceae</taxon>
        <taxon>Actinoplanes</taxon>
    </lineage>
</organism>
<dbReference type="SUPFAM" id="SSF50978">
    <property type="entry name" value="WD40 repeat-like"/>
    <property type="match status" value="2"/>
</dbReference>
<keyword evidence="2" id="KW-0677">Repeat</keyword>
<evidence type="ECO:0000313" key="6">
    <source>
        <dbReference type="EMBL" id="MFC4066747.1"/>
    </source>
</evidence>
<keyword evidence="7" id="KW-1185">Reference proteome</keyword>
<dbReference type="EMBL" id="JBHSBL010000016">
    <property type="protein sequence ID" value="MFC4066747.1"/>
    <property type="molecule type" value="Genomic_DNA"/>
</dbReference>
<dbReference type="InterPro" id="IPR019775">
    <property type="entry name" value="WD40_repeat_CS"/>
</dbReference>
<dbReference type="SMART" id="SM00320">
    <property type="entry name" value="WD40"/>
    <property type="match status" value="11"/>
</dbReference>
<dbReference type="Pfam" id="PF00400">
    <property type="entry name" value="WD40"/>
    <property type="match status" value="11"/>
</dbReference>
<evidence type="ECO:0000256" key="1">
    <source>
        <dbReference type="ARBA" id="ARBA00022574"/>
    </source>
</evidence>
<dbReference type="RefSeq" id="WP_378067720.1">
    <property type="nucleotide sequence ID" value="NZ_JBHSBL010000016.1"/>
</dbReference>
<dbReference type="SUPFAM" id="SSF52540">
    <property type="entry name" value="P-loop containing nucleoside triphosphate hydrolases"/>
    <property type="match status" value="1"/>
</dbReference>
<evidence type="ECO:0000313" key="7">
    <source>
        <dbReference type="Proteomes" id="UP001595867"/>
    </source>
</evidence>
<feature type="repeat" description="WD" evidence="3">
    <location>
        <begin position="635"/>
        <end position="676"/>
    </location>
</feature>
<feature type="non-terminal residue" evidence="6">
    <location>
        <position position="1041"/>
    </location>
</feature>
<dbReference type="InterPro" id="IPR015943">
    <property type="entry name" value="WD40/YVTN_repeat-like_dom_sf"/>
</dbReference>
<dbReference type="InterPro" id="IPR049052">
    <property type="entry name" value="nSTAND1"/>
</dbReference>
<feature type="repeat" description="WD" evidence="3">
    <location>
        <begin position="972"/>
        <end position="1013"/>
    </location>
</feature>
<dbReference type="Gene3D" id="3.40.50.300">
    <property type="entry name" value="P-loop containing nucleotide triphosphate hydrolases"/>
    <property type="match status" value="1"/>
</dbReference>
<feature type="repeat" description="WD" evidence="3">
    <location>
        <begin position="849"/>
        <end position="890"/>
    </location>
</feature>
<dbReference type="InterPro" id="IPR020472">
    <property type="entry name" value="WD40_PAC1"/>
</dbReference>
<protein>
    <submittedName>
        <fullName evidence="6">AAA family ATPase</fullName>
    </submittedName>
</protein>
<feature type="repeat" description="WD" evidence="3">
    <location>
        <begin position="1013"/>
        <end position="1041"/>
    </location>
</feature>
<feature type="repeat" description="WD" evidence="3">
    <location>
        <begin position="890"/>
        <end position="931"/>
    </location>
</feature>
<evidence type="ECO:0000259" key="5">
    <source>
        <dbReference type="Pfam" id="PF20703"/>
    </source>
</evidence>
<name>A0ABV8IUS7_9ACTN</name>
<reference evidence="7" key="1">
    <citation type="journal article" date="2019" name="Int. J. Syst. Evol. Microbiol.">
        <title>The Global Catalogue of Microorganisms (GCM) 10K type strain sequencing project: providing services to taxonomists for standard genome sequencing and annotation.</title>
        <authorList>
            <consortium name="The Broad Institute Genomics Platform"/>
            <consortium name="The Broad Institute Genome Sequencing Center for Infectious Disease"/>
            <person name="Wu L."/>
            <person name="Ma J."/>
        </authorList>
    </citation>
    <scope>NUCLEOTIDE SEQUENCE [LARGE SCALE GENOMIC DNA]</scope>
    <source>
        <strain evidence="7">TBRC 5832</strain>
    </source>
</reference>
<feature type="repeat" description="WD" evidence="3">
    <location>
        <begin position="686"/>
        <end position="727"/>
    </location>
</feature>
<keyword evidence="1 3" id="KW-0853">WD repeat</keyword>
<dbReference type="PROSITE" id="PS50294">
    <property type="entry name" value="WD_REPEATS_REGION"/>
    <property type="match status" value="11"/>
</dbReference>
<accession>A0ABV8IUS7</accession>
<dbReference type="Pfam" id="PF20703">
    <property type="entry name" value="nSTAND1"/>
    <property type="match status" value="1"/>
</dbReference>
<dbReference type="InterPro" id="IPR050349">
    <property type="entry name" value="WD_LIS1/nudF_dynein_reg"/>
</dbReference>
<evidence type="ECO:0000256" key="4">
    <source>
        <dbReference type="SAM" id="MobiDB-lite"/>
    </source>
</evidence>
<dbReference type="PROSITE" id="PS00678">
    <property type="entry name" value="WD_REPEATS_1"/>
    <property type="match status" value="8"/>
</dbReference>
<gene>
    <name evidence="6" type="ORF">ACFO0C_17555</name>
</gene>
<sequence>MITGGAKPPVGEPYRRLDAFGEDDALWFYGRDDAVEQVLAAVRRPRPAVLLLGPSGSGKSSLVHAGVLPALRDGELPGSDQWIRMSVRPRQNLLAELDQAGLPTFGGSLPEAIDRLLADRSTECRLVLIIDQFEELLTPTVQPEAERVRLSALAQVSAVAGLARLVLILVMRDDFYPQLSAQVSQLRAGLVLIDLPAMLSKAQLDDIVRGPAKTAKLTWDAQLADRIVADVLADYNPRPPRTGTGTEPDTSLELDAGANGAGQVRQVPVTVLPLLELALYQVWTRRAGTRLTHDGYRNAGGIRGALSSWCSAVVDELPGDEKDCARQILTALVRPADPDRGVPAVRQQVPIHTLRQLITLSPTDPAGAVPVDRVLAMLTEQRIITTSTLHDTGTPDNRPENHRYQEKARVPVAELVHDALIRDWPDLQTWISADHRFQNWLRRTGERHRRWQQHPTGDDLLHGSDLAEGIDWATRRRLPDDFAVFLHASHDHQQARTRRTRRTNRVLAALLTIVVVAAASALWQWRTAVTAKNAAVTAQQIALSRQLAAQSAAVLPTNSAVADLLAVKAYRTSPTIEAVDSLHNAVAQPIVSTLAGYTEPVSAVAYSPDGTHLASTGNEETVRVWDLTTGTFRTLTGHTSGVSAVAYSPDGRQLATGSGDSTVLVWDLATGTSRTLTGDTDIMSALAGDTGITSAVAFSPDGRQLATANSGETVRVWDLAAGTSRSLTGHPGSVDAVAYSPDGRQLATASGDRTVRVWDLAAGTSRSLTGHPGSVYAMAYSPDGRLATAGDDGTVRVWDLAAGTSRILTGHTGPLYAVAFNPDGTHLATAGDDGTVRVWDLAAGTYRGLTGHNASVYAVAFSPDGTHLATASGDRTVRVWDLTSTASSTLTGHTSPVNAVAYSPDGTHLASTGNDKMVRVWDLTSRTSRTLTGHTKGVSAVAYSPDGTHVATASGDRTVRVWDLTTGASRTLTGHISGVNAVAYSPDGEQLAAANSDGTVGVWDLTTGASRSLTGHTRWVSAVAYSPDGTHVATASGDDTV</sequence>